<organism evidence="4 5">
    <name type="scientific">Anabarilius grahami</name>
    <name type="common">Kanglang fish</name>
    <name type="synonym">Barilius grahami</name>
    <dbReference type="NCBI Taxonomy" id="495550"/>
    <lineage>
        <taxon>Eukaryota</taxon>
        <taxon>Metazoa</taxon>
        <taxon>Chordata</taxon>
        <taxon>Craniata</taxon>
        <taxon>Vertebrata</taxon>
        <taxon>Euteleostomi</taxon>
        <taxon>Actinopterygii</taxon>
        <taxon>Neopterygii</taxon>
        <taxon>Teleostei</taxon>
        <taxon>Ostariophysi</taxon>
        <taxon>Cypriniformes</taxon>
        <taxon>Xenocyprididae</taxon>
        <taxon>Xenocypridinae</taxon>
        <taxon>Xenocypridinae incertae sedis</taxon>
        <taxon>Anabarilius</taxon>
    </lineage>
</organism>
<reference evidence="4 5" key="1">
    <citation type="submission" date="2018-10" db="EMBL/GenBank/DDBJ databases">
        <title>Genome assembly for a Yunnan-Guizhou Plateau 3E fish, Anabarilius grahami (Regan), and its evolutionary and genetic applications.</title>
        <authorList>
            <person name="Jiang W."/>
        </authorList>
    </citation>
    <scope>NUCLEOTIDE SEQUENCE [LARGE SCALE GENOMIC DNA]</scope>
    <source>
        <strain evidence="4">AG-KIZ</strain>
        <tissue evidence="4">Muscle</tissue>
    </source>
</reference>
<gene>
    <name evidence="4" type="ORF">DPX16_22009</name>
</gene>
<keyword evidence="5" id="KW-1185">Reference proteome</keyword>
<dbReference type="InterPro" id="IPR026160">
    <property type="entry name" value="Ric3"/>
</dbReference>
<comment type="caution">
    <text evidence="4">The sequence shown here is derived from an EMBL/GenBank/DDBJ whole genome shotgun (WGS) entry which is preliminary data.</text>
</comment>
<dbReference type="GO" id="GO:0034394">
    <property type="term" value="P:protein localization to cell surface"/>
    <property type="evidence" value="ECO:0007669"/>
    <property type="project" value="TreeGrafter"/>
</dbReference>
<feature type="domain" description="Resistance to inhibitors of cholinesterase protein 3 N-terminal" evidence="3">
    <location>
        <begin position="15"/>
        <end position="158"/>
    </location>
</feature>
<dbReference type="Pfam" id="PF15361">
    <property type="entry name" value="RIC3"/>
    <property type="match status" value="1"/>
</dbReference>
<dbReference type="GO" id="GO:0045202">
    <property type="term" value="C:synapse"/>
    <property type="evidence" value="ECO:0007669"/>
    <property type="project" value="GOC"/>
</dbReference>
<proteinExistence type="predicted"/>
<evidence type="ECO:0000313" key="5">
    <source>
        <dbReference type="Proteomes" id="UP000281406"/>
    </source>
</evidence>
<feature type="transmembrane region" description="Helical" evidence="2">
    <location>
        <begin position="85"/>
        <end position="106"/>
    </location>
</feature>
<keyword evidence="2" id="KW-0812">Transmembrane</keyword>
<dbReference type="EMBL" id="RJVU01067793">
    <property type="protein sequence ID" value="ROI81774.1"/>
    <property type="molecule type" value="Genomic_DNA"/>
</dbReference>
<dbReference type="Proteomes" id="UP000281406">
    <property type="component" value="Unassembled WGS sequence"/>
</dbReference>
<keyword evidence="2" id="KW-0472">Membrane</keyword>
<name>A0A3N0XN18_ANAGA</name>
<dbReference type="PANTHER" id="PTHR21723:SF4">
    <property type="entry name" value="ZGC:92489"/>
    <property type="match status" value="1"/>
</dbReference>
<feature type="compositionally biased region" description="Low complexity" evidence="1">
    <location>
        <begin position="60"/>
        <end position="69"/>
    </location>
</feature>
<feature type="compositionally biased region" description="Acidic residues" evidence="1">
    <location>
        <begin position="241"/>
        <end position="251"/>
    </location>
</feature>
<feature type="compositionally biased region" description="Polar residues" evidence="1">
    <location>
        <begin position="262"/>
        <end position="273"/>
    </location>
</feature>
<feature type="region of interest" description="Disordered" evidence="1">
    <location>
        <begin position="33"/>
        <end position="69"/>
    </location>
</feature>
<feature type="transmembrane region" description="Helical" evidence="2">
    <location>
        <begin position="6"/>
        <end position="23"/>
    </location>
</feature>
<evidence type="ECO:0000259" key="3">
    <source>
        <dbReference type="Pfam" id="PF15361"/>
    </source>
</evidence>
<accession>A0A3N0XN18</accession>
<evidence type="ECO:0000313" key="4">
    <source>
        <dbReference type="EMBL" id="ROI81774.1"/>
    </source>
</evidence>
<dbReference type="GO" id="GO:0043005">
    <property type="term" value="C:neuron projection"/>
    <property type="evidence" value="ECO:0007669"/>
    <property type="project" value="TreeGrafter"/>
</dbReference>
<sequence>MSVSTFQKVTIVSCVVLCVALLLPKMLLSRGKRDSEGPAGQFPPGPQRASVSEEQRRSGRQSSRAHNPEAIARAKGAGAGGKSNLAGQIIPIYGFGILLYILYILFKITSKSKTTTPPESRFAAVRSEHTQRKITDFELAQLQDRLNETKDVIERIISSASVGTDSVGAAVAVDEEQKLLQQLQEITRVMQEGRLVDSIPANTGDSCGHQWDDLPDDSRNEHFCCVHSPDVSANAQTRESDDPDEPAEETTDDHRNTPVCDSINQSQPETDANTGGDITPGPVSEHSGVRRRNKQ</sequence>
<evidence type="ECO:0000256" key="1">
    <source>
        <dbReference type="SAM" id="MobiDB-lite"/>
    </source>
</evidence>
<dbReference type="GO" id="GO:0043025">
    <property type="term" value="C:neuronal cell body"/>
    <property type="evidence" value="ECO:0007669"/>
    <property type="project" value="TreeGrafter"/>
</dbReference>
<protein>
    <submittedName>
        <fullName evidence="4">Protein RIC-3</fullName>
    </submittedName>
</protein>
<keyword evidence="2" id="KW-1133">Transmembrane helix</keyword>
<dbReference type="OrthoDB" id="9938788at2759"/>
<dbReference type="GO" id="GO:0007271">
    <property type="term" value="P:synaptic transmission, cholinergic"/>
    <property type="evidence" value="ECO:0007669"/>
    <property type="project" value="TreeGrafter"/>
</dbReference>
<dbReference type="PANTHER" id="PTHR21723">
    <property type="entry name" value="RESISTANCE TO INHIBITORS OF CHOLINESTERASE PROTEIN 3 RIC3"/>
    <property type="match status" value="1"/>
</dbReference>
<feature type="region of interest" description="Disordered" evidence="1">
    <location>
        <begin position="230"/>
        <end position="295"/>
    </location>
</feature>
<evidence type="ECO:0000256" key="2">
    <source>
        <dbReference type="SAM" id="Phobius"/>
    </source>
</evidence>
<dbReference type="AlphaFoldDB" id="A0A3N0XN18"/>
<dbReference type="InterPro" id="IPR032763">
    <property type="entry name" value="RIC3_N"/>
</dbReference>